<evidence type="ECO:0000313" key="2">
    <source>
        <dbReference type="EMBL" id="SJM91781.1"/>
    </source>
</evidence>
<evidence type="ECO:0000259" key="1">
    <source>
        <dbReference type="Pfam" id="PF05685"/>
    </source>
</evidence>
<dbReference type="Pfam" id="PF05685">
    <property type="entry name" value="Uma2"/>
    <property type="match status" value="1"/>
</dbReference>
<dbReference type="SUPFAM" id="SSF52980">
    <property type="entry name" value="Restriction endonuclease-like"/>
    <property type="match status" value="1"/>
</dbReference>
<dbReference type="Gene3D" id="3.90.1570.10">
    <property type="entry name" value="tt1808, chain A"/>
    <property type="match status" value="1"/>
</dbReference>
<sequence>MVITDLTKLDLNGTYTYADYLTWQFDDAVELIKGKIMAMSPAPSSEHQNIVTNLGGAMFNFFRNKPCKLFYAPFDVRLYDRKKSIIANRDIYSVVQPDLCVICDKTKIDTKGCLGSPDWVIEILSKGNSKKEMQIKYQLYQESGIKEYWLVYPGERAVHQFVLDEQSEKYQLLNMYSGEDIATPQLFPDCQIDLREVFEEDEEG</sequence>
<reference evidence="3" key="1">
    <citation type="submission" date="2017-02" db="EMBL/GenBank/DDBJ databases">
        <authorList>
            <person name="Daims H."/>
        </authorList>
    </citation>
    <scope>NUCLEOTIDE SEQUENCE [LARGE SCALE GENOMIC DNA]</scope>
</reference>
<dbReference type="InterPro" id="IPR008538">
    <property type="entry name" value="Uma2"/>
</dbReference>
<dbReference type="PANTHER" id="PTHR36558">
    <property type="entry name" value="GLR1098 PROTEIN"/>
    <property type="match status" value="1"/>
</dbReference>
<dbReference type="EMBL" id="FUKJ01000157">
    <property type="protein sequence ID" value="SJM91781.1"/>
    <property type="molecule type" value="Genomic_DNA"/>
</dbReference>
<dbReference type="InterPro" id="IPR012296">
    <property type="entry name" value="Nuclease_put_TT1808"/>
</dbReference>
<gene>
    <name evidence="2" type="ORF">CRENPOLYSF2_240010</name>
</gene>
<dbReference type="CDD" id="cd06260">
    <property type="entry name" value="DUF820-like"/>
    <property type="match status" value="1"/>
</dbReference>
<name>A0A1R4H6Y4_9GAMM</name>
<proteinExistence type="predicted"/>
<dbReference type="OrthoDB" id="9799703at2"/>
<dbReference type="AlphaFoldDB" id="A0A1R4H6Y4"/>
<accession>A0A1R4H6Y4</accession>
<dbReference type="PANTHER" id="PTHR36558:SF1">
    <property type="entry name" value="RESTRICTION ENDONUCLEASE DOMAIN-CONTAINING PROTEIN-RELATED"/>
    <property type="match status" value="1"/>
</dbReference>
<feature type="domain" description="Putative restriction endonuclease" evidence="1">
    <location>
        <begin position="19"/>
        <end position="194"/>
    </location>
</feature>
<organism evidence="2 3">
    <name type="scientific">Crenothrix polyspora</name>
    <dbReference type="NCBI Taxonomy" id="360316"/>
    <lineage>
        <taxon>Bacteria</taxon>
        <taxon>Pseudomonadati</taxon>
        <taxon>Pseudomonadota</taxon>
        <taxon>Gammaproteobacteria</taxon>
        <taxon>Methylococcales</taxon>
        <taxon>Crenotrichaceae</taxon>
        <taxon>Crenothrix</taxon>
    </lineage>
</organism>
<dbReference type="InterPro" id="IPR011335">
    <property type="entry name" value="Restrct_endonuc-II-like"/>
</dbReference>
<evidence type="ECO:0000313" key="3">
    <source>
        <dbReference type="Proteomes" id="UP000195442"/>
    </source>
</evidence>
<protein>
    <recommendedName>
        <fullName evidence="1">Putative restriction endonuclease domain-containing protein</fullName>
    </recommendedName>
</protein>
<keyword evidence="3" id="KW-1185">Reference proteome</keyword>
<dbReference type="RefSeq" id="WP_087146681.1">
    <property type="nucleotide sequence ID" value="NZ_FUKJ01000157.1"/>
</dbReference>
<dbReference type="Proteomes" id="UP000195442">
    <property type="component" value="Unassembled WGS sequence"/>
</dbReference>